<feature type="chain" id="PRO_5045960334" evidence="1">
    <location>
        <begin position="24"/>
        <end position="257"/>
    </location>
</feature>
<dbReference type="EMBL" id="JAVDPW010000009">
    <property type="protein sequence ID" value="MDR6292392.1"/>
    <property type="molecule type" value="Genomic_DNA"/>
</dbReference>
<name>A0ABU1JVQ9_9PROT</name>
<feature type="signal peptide" evidence="1">
    <location>
        <begin position="1"/>
        <end position="23"/>
    </location>
</feature>
<keyword evidence="3" id="KW-1185">Reference proteome</keyword>
<evidence type="ECO:0000313" key="2">
    <source>
        <dbReference type="EMBL" id="MDR6292392.1"/>
    </source>
</evidence>
<evidence type="ECO:0000313" key="3">
    <source>
        <dbReference type="Proteomes" id="UP001262410"/>
    </source>
</evidence>
<protein>
    <submittedName>
        <fullName evidence="2">Uncharacterized protein</fullName>
    </submittedName>
</protein>
<keyword evidence="1" id="KW-0732">Signal</keyword>
<sequence>MMGMKARAGLIAALILTGAPAKADIDALAGALAASQAAFDAFRKMAPTGTDGSGIPGMADPAAAAILDAAWNLDVLQIANPVEARDLQALDKICLTGMIIWKSYVFERLDGLEILDTKILKRIVQHQTEIGSGMAFSIRCAAAFIDAYETAAPEAAVDQKGTYQFWIEKEEGWIVSSFGVVCAGIFAADNSHPLNDALHAVLPGLLAPGRQTLDRDALLRSTHDAMTETPVMPGARDLKGCSDLEALLAPRPGGEAR</sequence>
<reference evidence="2 3" key="1">
    <citation type="submission" date="2023-07" db="EMBL/GenBank/DDBJ databases">
        <title>Sorghum-associated microbial communities from plants grown in Nebraska, USA.</title>
        <authorList>
            <person name="Schachtman D."/>
        </authorList>
    </citation>
    <scope>NUCLEOTIDE SEQUENCE [LARGE SCALE GENOMIC DNA]</scope>
    <source>
        <strain evidence="2 3">584</strain>
    </source>
</reference>
<evidence type="ECO:0000256" key="1">
    <source>
        <dbReference type="SAM" id="SignalP"/>
    </source>
</evidence>
<gene>
    <name evidence="2" type="ORF">E9232_004932</name>
</gene>
<organism evidence="2 3">
    <name type="scientific">Inquilinus ginsengisoli</name>
    <dbReference type="NCBI Taxonomy" id="363840"/>
    <lineage>
        <taxon>Bacteria</taxon>
        <taxon>Pseudomonadati</taxon>
        <taxon>Pseudomonadota</taxon>
        <taxon>Alphaproteobacteria</taxon>
        <taxon>Rhodospirillales</taxon>
        <taxon>Rhodospirillaceae</taxon>
        <taxon>Inquilinus</taxon>
    </lineage>
</organism>
<accession>A0ABU1JVQ9</accession>
<comment type="caution">
    <text evidence="2">The sequence shown here is derived from an EMBL/GenBank/DDBJ whole genome shotgun (WGS) entry which is preliminary data.</text>
</comment>
<dbReference type="RefSeq" id="WP_309798455.1">
    <property type="nucleotide sequence ID" value="NZ_JAVDPW010000009.1"/>
</dbReference>
<dbReference type="Proteomes" id="UP001262410">
    <property type="component" value="Unassembled WGS sequence"/>
</dbReference>
<proteinExistence type="predicted"/>